<protein>
    <submittedName>
        <fullName evidence="2">Uncharacterized protein</fullName>
    </submittedName>
</protein>
<sequence>MENADRYDDPAVDPRASGPGSGLGVQEGDRAARTDAKIAQNAARGLQSDSAQSQAASATGTAGTAAGSGQGYTSSGLSSGQSTQQGQGQQGQYSQGQQGQQRQGGVGGVGGASSGNNANNEQLVAEGQPFDSSRGQTGAGGRDPYDRPPVEGQFNMNNADRYDDPSVDPRATGPGSGFGLSEGQQARQTDARMAGQGQQR</sequence>
<dbReference type="EMBL" id="AMBO01000324">
    <property type="protein sequence ID" value="EKD01176.1"/>
    <property type="molecule type" value="Genomic_DNA"/>
</dbReference>
<dbReference type="AlphaFoldDB" id="K1VKA5"/>
<dbReference type="InParanoid" id="K1VKA5"/>
<gene>
    <name evidence="2" type="ORF">A1Q2_04499</name>
</gene>
<evidence type="ECO:0000256" key="1">
    <source>
        <dbReference type="SAM" id="MobiDB-lite"/>
    </source>
</evidence>
<name>K1VKA5_TRIAC</name>
<dbReference type="HOGENOM" id="CLU_1428936_0_0_1"/>
<evidence type="ECO:0000313" key="2">
    <source>
        <dbReference type="EMBL" id="EKD01176.1"/>
    </source>
</evidence>
<organism evidence="2 3">
    <name type="scientific">Trichosporon asahii var. asahii (strain CBS 8904)</name>
    <name type="common">Yeast</name>
    <dbReference type="NCBI Taxonomy" id="1220162"/>
    <lineage>
        <taxon>Eukaryota</taxon>
        <taxon>Fungi</taxon>
        <taxon>Dikarya</taxon>
        <taxon>Basidiomycota</taxon>
        <taxon>Agaricomycotina</taxon>
        <taxon>Tremellomycetes</taxon>
        <taxon>Trichosporonales</taxon>
        <taxon>Trichosporonaceae</taxon>
        <taxon>Trichosporon</taxon>
    </lineage>
</organism>
<feature type="region of interest" description="Disordered" evidence="1">
    <location>
        <begin position="1"/>
        <end position="200"/>
    </location>
</feature>
<evidence type="ECO:0000313" key="3">
    <source>
        <dbReference type="Proteomes" id="UP000006757"/>
    </source>
</evidence>
<proteinExistence type="predicted"/>
<keyword evidence="3" id="KW-1185">Reference proteome</keyword>
<feature type="compositionally biased region" description="Gly residues" evidence="1">
    <location>
        <begin position="102"/>
        <end position="113"/>
    </location>
</feature>
<comment type="caution">
    <text evidence="2">The sequence shown here is derived from an EMBL/GenBank/DDBJ whole genome shotgun (WGS) entry which is preliminary data.</text>
</comment>
<accession>K1VKA5</accession>
<feature type="compositionally biased region" description="Low complexity" evidence="1">
    <location>
        <begin position="45"/>
        <end position="101"/>
    </location>
</feature>
<feature type="compositionally biased region" description="Basic and acidic residues" evidence="1">
    <location>
        <begin position="27"/>
        <end position="36"/>
    </location>
</feature>
<dbReference type="Proteomes" id="UP000006757">
    <property type="component" value="Unassembled WGS sequence"/>
</dbReference>
<reference evidence="2 3" key="1">
    <citation type="journal article" date="2012" name="Eukaryot. Cell">
        <title>Genome sequence of the Trichosporon asahii environmental strain CBS 8904.</title>
        <authorList>
            <person name="Yang R.Y."/>
            <person name="Li H.T."/>
            <person name="Zhu H."/>
            <person name="Zhou G.P."/>
            <person name="Wang M."/>
            <person name="Wang L."/>
        </authorList>
    </citation>
    <scope>NUCLEOTIDE SEQUENCE [LARGE SCALE GENOMIC DNA]</scope>
    <source>
        <strain evidence="2 3">CBS 8904</strain>
    </source>
</reference>